<keyword evidence="2" id="KW-1185">Reference proteome</keyword>
<proteinExistence type="predicted"/>
<dbReference type="Gramene" id="TuG1812G0200004669.01.T01">
    <property type="protein sequence ID" value="TuG1812G0200004669.01.T01.cds376131"/>
    <property type="gene ID" value="TuG1812G0200004669.01"/>
</dbReference>
<accession>A0A8R7TM17</accession>
<sequence length="128" mass="13058">MRVCAASLMSRALDASRALAWSSWSAPGGCLPVRYLYIHENTDSAATPSPPDVTNPADMSASAMAAGTSTGLKMTSTGVATVSAMTVPARISPDSTSSDPAAVAAVAAFRAHIIAGCFCCCCSWWSPP</sequence>
<organism evidence="1 2">
    <name type="scientific">Triticum urartu</name>
    <name type="common">Red wild einkorn</name>
    <name type="synonym">Crithodium urartu</name>
    <dbReference type="NCBI Taxonomy" id="4572"/>
    <lineage>
        <taxon>Eukaryota</taxon>
        <taxon>Viridiplantae</taxon>
        <taxon>Streptophyta</taxon>
        <taxon>Embryophyta</taxon>
        <taxon>Tracheophyta</taxon>
        <taxon>Spermatophyta</taxon>
        <taxon>Magnoliopsida</taxon>
        <taxon>Liliopsida</taxon>
        <taxon>Poales</taxon>
        <taxon>Poaceae</taxon>
        <taxon>BOP clade</taxon>
        <taxon>Pooideae</taxon>
        <taxon>Triticodae</taxon>
        <taxon>Triticeae</taxon>
        <taxon>Triticinae</taxon>
        <taxon>Triticum</taxon>
    </lineage>
</organism>
<evidence type="ECO:0000313" key="1">
    <source>
        <dbReference type="EnsemblPlants" id="TuG1812G0200004669.01.T01.cds376131"/>
    </source>
</evidence>
<evidence type="ECO:0000313" key="2">
    <source>
        <dbReference type="Proteomes" id="UP000015106"/>
    </source>
</evidence>
<dbReference type="AlphaFoldDB" id="A0A8R7TM17"/>
<name>A0A8R7TM17_TRIUA</name>
<reference evidence="2" key="1">
    <citation type="journal article" date="2013" name="Nature">
        <title>Draft genome of the wheat A-genome progenitor Triticum urartu.</title>
        <authorList>
            <person name="Ling H.Q."/>
            <person name="Zhao S."/>
            <person name="Liu D."/>
            <person name="Wang J."/>
            <person name="Sun H."/>
            <person name="Zhang C."/>
            <person name="Fan H."/>
            <person name="Li D."/>
            <person name="Dong L."/>
            <person name="Tao Y."/>
            <person name="Gao C."/>
            <person name="Wu H."/>
            <person name="Li Y."/>
            <person name="Cui Y."/>
            <person name="Guo X."/>
            <person name="Zheng S."/>
            <person name="Wang B."/>
            <person name="Yu K."/>
            <person name="Liang Q."/>
            <person name="Yang W."/>
            <person name="Lou X."/>
            <person name="Chen J."/>
            <person name="Feng M."/>
            <person name="Jian J."/>
            <person name="Zhang X."/>
            <person name="Luo G."/>
            <person name="Jiang Y."/>
            <person name="Liu J."/>
            <person name="Wang Z."/>
            <person name="Sha Y."/>
            <person name="Zhang B."/>
            <person name="Wu H."/>
            <person name="Tang D."/>
            <person name="Shen Q."/>
            <person name="Xue P."/>
            <person name="Zou S."/>
            <person name="Wang X."/>
            <person name="Liu X."/>
            <person name="Wang F."/>
            <person name="Yang Y."/>
            <person name="An X."/>
            <person name="Dong Z."/>
            <person name="Zhang K."/>
            <person name="Zhang X."/>
            <person name="Luo M.C."/>
            <person name="Dvorak J."/>
            <person name="Tong Y."/>
            <person name="Wang J."/>
            <person name="Yang H."/>
            <person name="Li Z."/>
            <person name="Wang D."/>
            <person name="Zhang A."/>
            <person name="Wang J."/>
        </authorList>
    </citation>
    <scope>NUCLEOTIDE SEQUENCE</scope>
    <source>
        <strain evidence="2">cv. G1812</strain>
    </source>
</reference>
<protein>
    <submittedName>
        <fullName evidence="1">Uncharacterized protein</fullName>
    </submittedName>
</protein>
<dbReference type="Proteomes" id="UP000015106">
    <property type="component" value="Chromosome 2"/>
</dbReference>
<gene>
    <name evidence="1" type="primary">LOC125533886</name>
</gene>
<dbReference type="EnsemblPlants" id="TuG1812G0200004669.01.T01">
    <property type="protein sequence ID" value="TuG1812G0200004669.01.T01.cds376131"/>
    <property type="gene ID" value="TuG1812G0200004669.01"/>
</dbReference>
<reference evidence="1" key="2">
    <citation type="submission" date="2018-03" db="EMBL/GenBank/DDBJ databases">
        <title>The Triticum urartu genome reveals the dynamic nature of wheat genome evolution.</title>
        <authorList>
            <person name="Ling H."/>
            <person name="Ma B."/>
            <person name="Shi X."/>
            <person name="Liu H."/>
            <person name="Dong L."/>
            <person name="Sun H."/>
            <person name="Cao Y."/>
            <person name="Gao Q."/>
            <person name="Zheng S."/>
            <person name="Li Y."/>
            <person name="Yu Y."/>
            <person name="Du H."/>
            <person name="Qi M."/>
            <person name="Li Y."/>
            <person name="Yu H."/>
            <person name="Cui Y."/>
            <person name="Wang N."/>
            <person name="Chen C."/>
            <person name="Wu H."/>
            <person name="Zhao Y."/>
            <person name="Zhang J."/>
            <person name="Li Y."/>
            <person name="Zhou W."/>
            <person name="Zhang B."/>
            <person name="Hu W."/>
            <person name="Eijk M."/>
            <person name="Tang J."/>
            <person name="Witsenboer H."/>
            <person name="Zhao S."/>
            <person name="Li Z."/>
            <person name="Zhang A."/>
            <person name="Wang D."/>
            <person name="Liang C."/>
        </authorList>
    </citation>
    <scope>NUCLEOTIDE SEQUENCE [LARGE SCALE GENOMIC DNA]</scope>
    <source>
        <strain evidence="1">cv. G1812</strain>
    </source>
</reference>
<reference evidence="1" key="3">
    <citation type="submission" date="2022-06" db="UniProtKB">
        <authorList>
            <consortium name="EnsemblPlants"/>
        </authorList>
    </citation>
    <scope>IDENTIFICATION</scope>
</reference>